<gene>
    <name evidence="3" type="ORF">BC793_101387</name>
</gene>
<dbReference type="CDD" id="cd07814">
    <property type="entry name" value="SRPBCC_CalC_Aha1-like"/>
    <property type="match status" value="1"/>
</dbReference>
<evidence type="ECO:0000259" key="2">
    <source>
        <dbReference type="Pfam" id="PF08327"/>
    </source>
</evidence>
<dbReference type="EMBL" id="QGGR01000001">
    <property type="protein sequence ID" value="PWK52378.1"/>
    <property type="molecule type" value="Genomic_DNA"/>
</dbReference>
<dbReference type="Gene3D" id="3.30.530.20">
    <property type="match status" value="1"/>
</dbReference>
<reference evidence="3 4" key="1">
    <citation type="submission" date="2018-05" db="EMBL/GenBank/DDBJ databases">
        <title>Genomic Encyclopedia of Archaeal and Bacterial Type Strains, Phase II (KMG-II): from individual species to whole genera.</title>
        <authorList>
            <person name="Goeker M."/>
        </authorList>
    </citation>
    <scope>NUCLEOTIDE SEQUENCE [LARGE SCALE GENOMIC DNA]</scope>
    <source>
        <strain evidence="3 4">DSM 45184</strain>
    </source>
</reference>
<comment type="similarity">
    <text evidence="1">Belongs to the AHA1 family.</text>
</comment>
<name>A0A316FUW6_9ACTN</name>
<dbReference type="InterPro" id="IPR023393">
    <property type="entry name" value="START-like_dom_sf"/>
</dbReference>
<protein>
    <submittedName>
        <fullName evidence="3">Uncharacterized protein YndB with AHSA1/START domain</fullName>
    </submittedName>
</protein>
<dbReference type="Proteomes" id="UP000245697">
    <property type="component" value="Unassembled WGS sequence"/>
</dbReference>
<accession>A0A316FUW6</accession>
<organism evidence="3 4">
    <name type="scientific">Actinoplanes xinjiangensis</name>
    <dbReference type="NCBI Taxonomy" id="512350"/>
    <lineage>
        <taxon>Bacteria</taxon>
        <taxon>Bacillati</taxon>
        <taxon>Actinomycetota</taxon>
        <taxon>Actinomycetes</taxon>
        <taxon>Micromonosporales</taxon>
        <taxon>Micromonosporaceae</taxon>
        <taxon>Actinoplanes</taxon>
    </lineage>
</organism>
<feature type="domain" description="Activator of Hsp90 ATPase homologue 1/2-like C-terminal" evidence="2">
    <location>
        <begin position="11"/>
        <end position="145"/>
    </location>
</feature>
<dbReference type="RefSeq" id="WP_109588767.1">
    <property type="nucleotide sequence ID" value="NZ_BONA01000017.1"/>
</dbReference>
<comment type="caution">
    <text evidence="3">The sequence shown here is derived from an EMBL/GenBank/DDBJ whole genome shotgun (WGS) entry which is preliminary data.</text>
</comment>
<dbReference type="Pfam" id="PF08327">
    <property type="entry name" value="AHSA1"/>
    <property type="match status" value="1"/>
</dbReference>
<dbReference type="SUPFAM" id="SSF55961">
    <property type="entry name" value="Bet v1-like"/>
    <property type="match status" value="1"/>
</dbReference>
<evidence type="ECO:0000313" key="4">
    <source>
        <dbReference type="Proteomes" id="UP000245697"/>
    </source>
</evidence>
<dbReference type="InterPro" id="IPR013538">
    <property type="entry name" value="ASHA1/2-like_C"/>
</dbReference>
<keyword evidence="4" id="KW-1185">Reference proteome</keyword>
<evidence type="ECO:0000313" key="3">
    <source>
        <dbReference type="EMBL" id="PWK52378.1"/>
    </source>
</evidence>
<evidence type="ECO:0000256" key="1">
    <source>
        <dbReference type="ARBA" id="ARBA00006817"/>
    </source>
</evidence>
<sequence>MTDLVITRIFDAPRHLVYRAFTDPDQLAAWFGPVGWSVPRDTVDLDVRPGGRQVFTMVNDADPSMSSPVNATFVEVVENELLVGEEDVSHIPDFGADRLRMTVEFHDEEDGRTRLVLTQSPFPTEMESGAREGWGSSFTKLDKILS</sequence>
<proteinExistence type="inferred from homology"/>
<dbReference type="OrthoDB" id="3365660at2"/>
<dbReference type="AlphaFoldDB" id="A0A316FUW6"/>